<comment type="caution">
    <text evidence="1">The sequence shown here is derived from an EMBL/GenBank/DDBJ whole genome shotgun (WGS) entry which is preliminary data.</text>
</comment>
<organism evidence="1 2">
    <name type="scientific">Phytophthora megakarya</name>
    <dbReference type="NCBI Taxonomy" id="4795"/>
    <lineage>
        <taxon>Eukaryota</taxon>
        <taxon>Sar</taxon>
        <taxon>Stramenopiles</taxon>
        <taxon>Oomycota</taxon>
        <taxon>Peronosporomycetes</taxon>
        <taxon>Peronosporales</taxon>
        <taxon>Peronosporaceae</taxon>
        <taxon>Phytophthora</taxon>
    </lineage>
</organism>
<accession>A0A225W9D3</accession>
<dbReference type="PANTHER" id="PTHR47150">
    <property type="entry name" value="OS12G0169200 PROTEIN"/>
    <property type="match status" value="1"/>
</dbReference>
<dbReference type="EMBL" id="NBNE01001489">
    <property type="protein sequence ID" value="OWZ13818.1"/>
    <property type="molecule type" value="Genomic_DNA"/>
</dbReference>
<dbReference type="OrthoDB" id="160628at2759"/>
<dbReference type="AlphaFoldDB" id="A0A225W9D3"/>
<evidence type="ECO:0000313" key="2">
    <source>
        <dbReference type="Proteomes" id="UP000198211"/>
    </source>
</evidence>
<name>A0A225W9D3_9STRA</name>
<dbReference type="Proteomes" id="UP000198211">
    <property type="component" value="Unassembled WGS sequence"/>
</dbReference>
<sequence length="282" mass="31414">MASGNPPMFTGFDDSDDEYYATYLAKDQKVICALGIYAHGASADQLDELICMGESTVLEALKYFCENVIRLLGPEYLRKPTPDDLETLIAENAARCWKNCLTAWQGAFKGKEKTSTVILKAVASKSLWIWHAFYGMPGANNDLNVLERSPLMNDSVNGEAPQSSISVPQDSKRKRYAAVQEAVRKDIERGFGVLQQRFRIVALPCKLWKVDAMNDGMLACIILHNMVVEDELMLTSLNHDYLFEDNWVSPARTVAANESPIATIANALGVIEDEGLHYKLKK</sequence>
<evidence type="ECO:0000313" key="1">
    <source>
        <dbReference type="EMBL" id="OWZ13818.1"/>
    </source>
</evidence>
<dbReference type="Pfam" id="PF04827">
    <property type="entry name" value="Plant_tran"/>
    <property type="match status" value="1"/>
</dbReference>
<proteinExistence type="predicted"/>
<dbReference type="PANTHER" id="PTHR47150:SF5">
    <property type="entry name" value="OS07G0546750 PROTEIN"/>
    <property type="match status" value="1"/>
</dbReference>
<gene>
    <name evidence="1" type="ORF">PHMEG_00012797</name>
</gene>
<dbReference type="STRING" id="4795.A0A225W9D3"/>
<protein>
    <recommendedName>
        <fullName evidence="3">DDE Tnp4 domain-containing protein</fullName>
    </recommendedName>
</protein>
<keyword evidence="2" id="KW-1185">Reference proteome</keyword>
<reference evidence="2" key="1">
    <citation type="submission" date="2017-03" db="EMBL/GenBank/DDBJ databases">
        <title>Phytopthora megakarya and P. palmivora, two closely related causual agents of cacao black pod achieved similar genome size and gene model numbers by different mechanisms.</title>
        <authorList>
            <person name="Ali S."/>
            <person name="Shao J."/>
            <person name="Larry D.J."/>
            <person name="Kronmiller B."/>
            <person name="Shen D."/>
            <person name="Strem M.D."/>
            <person name="Melnick R.L."/>
            <person name="Guiltinan M.J."/>
            <person name="Tyler B.M."/>
            <person name="Meinhardt L.W."/>
            <person name="Bailey B.A."/>
        </authorList>
    </citation>
    <scope>NUCLEOTIDE SEQUENCE [LARGE SCALE GENOMIC DNA]</scope>
    <source>
        <strain evidence="2">zdho120</strain>
    </source>
</reference>
<dbReference type="InterPro" id="IPR006912">
    <property type="entry name" value="Harbinger_derived_prot"/>
</dbReference>
<evidence type="ECO:0008006" key="3">
    <source>
        <dbReference type="Google" id="ProtNLM"/>
    </source>
</evidence>